<protein>
    <recommendedName>
        <fullName evidence="9">Cyclic GMP-AMP synthase</fullName>
    </recommendedName>
</protein>
<dbReference type="RefSeq" id="WP_188452635.1">
    <property type="nucleotide sequence ID" value="NZ_BMFS01000010.1"/>
</dbReference>
<dbReference type="EMBL" id="BMFS01000010">
    <property type="protein sequence ID" value="GGH05097.1"/>
    <property type="molecule type" value="Genomic_DNA"/>
</dbReference>
<evidence type="ECO:0000256" key="3">
    <source>
        <dbReference type="ARBA" id="ARBA00022723"/>
    </source>
</evidence>
<evidence type="ECO:0000256" key="10">
    <source>
        <dbReference type="ARBA" id="ARBA00048304"/>
    </source>
</evidence>
<keyword evidence="4" id="KW-0547">Nucleotide-binding</keyword>
<comment type="catalytic activity">
    <reaction evidence="10">
        <text>GTP + ATP = 3',3'-cGAMP + 2 diphosphate</text>
        <dbReference type="Rhea" id="RHEA:35647"/>
        <dbReference type="ChEBI" id="CHEBI:30616"/>
        <dbReference type="ChEBI" id="CHEBI:33019"/>
        <dbReference type="ChEBI" id="CHEBI:37565"/>
        <dbReference type="ChEBI" id="CHEBI:71501"/>
    </reaction>
    <physiologicalReaction direction="left-to-right" evidence="10">
        <dbReference type="Rhea" id="RHEA:35648"/>
    </physiologicalReaction>
</comment>
<keyword evidence="2" id="KW-0548">Nucleotidyltransferase</keyword>
<proteinExistence type="predicted"/>
<organism evidence="12 13">
    <name type="scientific">Glycocaulis albus</name>
    <dbReference type="NCBI Taxonomy" id="1382801"/>
    <lineage>
        <taxon>Bacteria</taxon>
        <taxon>Pseudomonadati</taxon>
        <taxon>Pseudomonadota</taxon>
        <taxon>Alphaproteobacteria</taxon>
        <taxon>Maricaulales</taxon>
        <taxon>Maricaulaceae</taxon>
        <taxon>Glycocaulis</taxon>
    </lineage>
</organism>
<dbReference type="Proteomes" id="UP000648722">
    <property type="component" value="Unassembled WGS sequence"/>
</dbReference>
<evidence type="ECO:0000256" key="5">
    <source>
        <dbReference type="ARBA" id="ARBA00022840"/>
    </source>
</evidence>
<gene>
    <name evidence="12" type="ORF">GCM10007420_21940</name>
</gene>
<name>A0ABQ1XX05_9PROT</name>
<keyword evidence="6" id="KW-0460">Magnesium</keyword>
<dbReference type="InterPro" id="IPR048445">
    <property type="entry name" value="DncV-like_NTFase"/>
</dbReference>
<keyword evidence="7" id="KW-0546">Nucleotide metabolism</keyword>
<sequence>MPNENGLTHEEVLQQLHAGIDMPLEIYEEIIEKYESISNWLDRPDSSISQFDPMVAPQGSVRLGTANRPIAENDEYDVDLICRLNASKYDFTQKSLKEAVGREIIAYASRNGMKKQPENKRRCWTLEYTNARNFHVDVLPCIPDVESYRARLKEAGHAQIADNARVAQQAVAITDDTHERYAVISDDWPSSNPLGYAEWFKEQMAECVAAEKRALFEATRLYDHVEDIPDYKVKTTLQKAVQLLKRHRDSVFGDDPEHKPISIIVTTLAARAYNNETTLVEAISNILERFDEALEEINGVVWVVNPVNPEENFADKWEEIPEKAAAFRKWLKAARHDFGRYLNMLPPHEVPESLRARLGTTLVEKVMDSLRDRAPKVAAPAFITSQNTERAQVMVERVRERGTGSAPWLNLLNLRE</sequence>
<evidence type="ECO:0000313" key="13">
    <source>
        <dbReference type="Proteomes" id="UP000648722"/>
    </source>
</evidence>
<evidence type="ECO:0000256" key="1">
    <source>
        <dbReference type="ARBA" id="ARBA00022679"/>
    </source>
</evidence>
<reference evidence="13" key="1">
    <citation type="journal article" date="2019" name="Int. J. Syst. Evol. Microbiol.">
        <title>The Global Catalogue of Microorganisms (GCM) 10K type strain sequencing project: providing services to taxonomists for standard genome sequencing and annotation.</title>
        <authorList>
            <consortium name="The Broad Institute Genomics Platform"/>
            <consortium name="The Broad Institute Genome Sequencing Center for Infectious Disease"/>
            <person name="Wu L."/>
            <person name="Ma J."/>
        </authorList>
    </citation>
    <scope>NUCLEOTIDE SEQUENCE [LARGE SCALE GENOMIC DNA]</scope>
    <source>
        <strain evidence="13">CGMCC 1.12766</strain>
    </source>
</reference>
<feature type="domain" description="Cyclic GMP-AMP synthase DncV-like nucleotidyltransferase" evidence="11">
    <location>
        <begin position="55"/>
        <end position="138"/>
    </location>
</feature>
<keyword evidence="3" id="KW-0479">Metal-binding</keyword>
<keyword evidence="13" id="KW-1185">Reference proteome</keyword>
<evidence type="ECO:0000256" key="7">
    <source>
        <dbReference type="ARBA" id="ARBA00023080"/>
    </source>
</evidence>
<keyword evidence="1" id="KW-0808">Transferase</keyword>
<evidence type="ECO:0000256" key="6">
    <source>
        <dbReference type="ARBA" id="ARBA00022842"/>
    </source>
</evidence>
<evidence type="ECO:0000256" key="4">
    <source>
        <dbReference type="ARBA" id="ARBA00022741"/>
    </source>
</evidence>
<comment type="caution">
    <text evidence="12">The sequence shown here is derived from an EMBL/GenBank/DDBJ whole genome shotgun (WGS) entry which is preliminary data.</text>
</comment>
<accession>A0ABQ1XX05</accession>
<keyword evidence="8" id="KW-0051">Antiviral defense</keyword>
<evidence type="ECO:0000256" key="8">
    <source>
        <dbReference type="ARBA" id="ARBA00023118"/>
    </source>
</evidence>
<dbReference type="Pfam" id="PF21654">
    <property type="entry name" value="DncV-like_NTFase"/>
    <property type="match status" value="1"/>
</dbReference>
<dbReference type="CDD" id="cd05400">
    <property type="entry name" value="NT_2-5OAS_ClassI-CCAase"/>
    <property type="match status" value="1"/>
</dbReference>
<keyword evidence="5" id="KW-0067">ATP-binding</keyword>
<evidence type="ECO:0000259" key="11">
    <source>
        <dbReference type="Pfam" id="PF21654"/>
    </source>
</evidence>
<evidence type="ECO:0000313" key="12">
    <source>
        <dbReference type="EMBL" id="GGH05097.1"/>
    </source>
</evidence>
<evidence type="ECO:0000256" key="9">
    <source>
        <dbReference type="ARBA" id="ARBA00044145"/>
    </source>
</evidence>
<dbReference type="InterPro" id="IPR006116">
    <property type="entry name" value="NT_2-5OAS_ClassI-CCAase"/>
</dbReference>
<evidence type="ECO:0000256" key="2">
    <source>
        <dbReference type="ARBA" id="ARBA00022695"/>
    </source>
</evidence>